<evidence type="ECO:0000313" key="1">
    <source>
        <dbReference type="EMBL" id="KNB12523.1"/>
    </source>
</evidence>
<reference evidence="1" key="2">
    <citation type="journal article" date="2010" name="Nature">
        <title>Comparative genomics reveals mobile pathogenicity chromosomes in Fusarium.</title>
        <authorList>
            <person name="Ma L.J."/>
            <person name="van der Does H.C."/>
            <person name="Borkovich K.A."/>
            <person name="Coleman J.J."/>
            <person name="Daboussi M.J."/>
            <person name="Di Pietro A."/>
            <person name="Dufresne M."/>
            <person name="Freitag M."/>
            <person name="Grabherr M."/>
            <person name="Henrissat B."/>
            <person name="Houterman P.M."/>
            <person name="Kang S."/>
            <person name="Shim W.B."/>
            <person name="Woloshuk C."/>
            <person name="Xie X."/>
            <person name="Xu J.R."/>
            <person name="Antoniw J."/>
            <person name="Baker S.E."/>
            <person name="Bluhm B.H."/>
            <person name="Breakspear A."/>
            <person name="Brown D.W."/>
            <person name="Butchko R.A."/>
            <person name="Chapman S."/>
            <person name="Coulson R."/>
            <person name="Coutinho P.M."/>
            <person name="Danchin E.G."/>
            <person name="Diener A."/>
            <person name="Gale L.R."/>
            <person name="Gardiner D.M."/>
            <person name="Goff S."/>
            <person name="Hammond-Kosack K.E."/>
            <person name="Hilburn K."/>
            <person name="Hua-Van A."/>
            <person name="Jonkers W."/>
            <person name="Kazan K."/>
            <person name="Kodira C.D."/>
            <person name="Koehrsen M."/>
            <person name="Kumar L."/>
            <person name="Lee Y.H."/>
            <person name="Li L."/>
            <person name="Manners J.M."/>
            <person name="Miranda-Saavedra D."/>
            <person name="Mukherjee M."/>
            <person name="Park G."/>
            <person name="Park J."/>
            <person name="Park S.Y."/>
            <person name="Proctor R.H."/>
            <person name="Regev A."/>
            <person name="Ruiz-Roldan M.C."/>
            <person name="Sain D."/>
            <person name="Sakthikumar S."/>
            <person name="Sykes S."/>
            <person name="Schwartz D.C."/>
            <person name="Turgeon B.G."/>
            <person name="Wapinski I."/>
            <person name="Yoder O."/>
            <person name="Young S."/>
            <person name="Zeng Q."/>
            <person name="Zhou S."/>
            <person name="Galagan J."/>
            <person name="Cuomo C.A."/>
            <person name="Kistler H.C."/>
            <person name="Rep M."/>
        </authorList>
    </citation>
    <scope>NUCLEOTIDE SEQUENCE [LARGE SCALE GENOMIC DNA]</scope>
    <source>
        <strain evidence="1">4287</strain>
    </source>
</reference>
<evidence type="ECO:0000313" key="2">
    <source>
        <dbReference type="Proteomes" id="UP000009097"/>
    </source>
</evidence>
<name>A0A0J9VNI6_FUSO4</name>
<proteinExistence type="predicted"/>
<dbReference type="KEGG" id="fox:FOXG_20673"/>
<dbReference type="GeneID" id="28961379"/>
<protein>
    <submittedName>
        <fullName evidence="1">Uncharacterized protein</fullName>
    </submittedName>
</protein>
<organism evidence="1 2">
    <name type="scientific">Fusarium oxysporum f. sp. lycopersici (strain 4287 / CBS 123668 / FGSC 9935 / NRRL 34936)</name>
    <name type="common">Fusarium vascular wilt of tomato</name>
    <dbReference type="NCBI Taxonomy" id="426428"/>
    <lineage>
        <taxon>Eukaryota</taxon>
        <taxon>Fungi</taxon>
        <taxon>Dikarya</taxon>
        <taxon>Ascomycota</taxon>
        <taxon>Pezizomycotina</taxon>
        <taxon>Sordariomycetes</taxon>
        <taxon>Hypocreomycetidae</taxon>
        <taxon>Hypocreales</taxon>
        <taxon>Nectriaceae</taxon>
        <taxon>Fusarium</taxon>
        <taxon>Fusarium oxysporum species complex</taxon>
    </lineage>
</organism>
<dbReference type="EMBL" id="DS231711">
    <property type="protein sequence ID" value="KNB12523.1"/>
    <property type="molecule type" value="Genomic_DNA"/>
</dbReference>
<dbReference type="RefSeq" id="XP_018250568.1">
    <property type="nucleotide sequence ID" value="XM_018400967.1"/>
</dbReference>
<dbReference type="AlphaFoldDB" id="A0A0J9VNI6"/>
<sequence length="32" mass="3600">MMKQEAPQQGIDIGPFVSIFQVLIKYDEALSC</sequence>
<reference evidence="1" key="1">
    <citation type="submission" date="2007-04" db="EMBL/GenBank/DDBJ databases">
        <authorList>
            <consortium name="The Broad Institute Genome Sequencing Platform"/>
            <person name="Birren B."/>
            <person name="Lander E."/>
            <person name="Galagan J."/>
            <person name="Nusbaum C."/>
            <person name="Devon K."/>
            <person name="Ma L.-J."/>
            <person name="Jaffe D."/>
            <person name="Butler J."/>
            <person name="Alvarez P."/>
            <person name="Gnerre S."/>
            <person name="Grabherr M."/>
            <person name="Kleber M."/>
            <person name="Mauceli E."/>
            <person name="Brockman W."/>
            <person name="MacCallum I.A."/>
            <person name="Young S."/>
            <person name="LaButti K."/>
            <person name="DeCaprio D."/>
            <person name="Crawford M."/>
            <person name="Koehrsen M."/>
            <person name="Engels R."/>
            <person name="Montgomery P."/>
            <person name="Pearson M."/>
            <person name="Howarth C."/>
            <person name="Larson L."/>
            <person name="White J."/>
            <person name="O'Leary S."/>
            <person name="Kodira C."/>
            <person name="Zeng Q."/>
            <person name="Yandava C."/>
            <person name="Alvarado L."/>
            <person name="Kistler C."/>
            <person name="Shim W.-B."/>
            <person name="Kang S."/>
            <person name="Woloshuk C."/>
        </authorList>
    </citation>
    <scope>NUCLEOTIDE SEQUENCE</scope>
    <source>
        <strain evidence="1">4287</strain>
    </source>
</reference>
<dbReference type="VEuPathDB" id="FungiDB:FOXG_20673"/>
<gene>
    <name evidence="1" type="ORF">FOXG_20673</name>
</gene>
<dbReference type="Proteomes" id="UP000009097">
    <property type="component" value="Unassembled WGS sequence"/>
</dbReference>
<accession>A0A0J9VNI6</accession>